<dbReference type="EMBL" id="NIVC01004361">
    <property type="protein sequence ID" value="PAA47697.1"/>
    <property type="molecule type" value="Genomic_DNA"/>
</dbReference>
<evidence type="ECO:0000256" key="3">
    <source>
        <dbReference type="ARBA" id="ARBA00022692"/>
    </source>
</evidence>
<feature type="domain" description="Transmembrane protein 135 N-terminal" evidence="7">
    <location>
        <begin position="16"/>
        <end position="153"/>
    </location>
</feature>
<accession>A0A267DG58</accession>
<comment type="caution">
    <text evidence="8">The sequence shown here is derived from an EMBL/GenBank/DDBJ whole genome shotgun (WGS) entry which is preliminary data.</text>
</comment>
<feature type="transmembrane region" description="Helical" evidence="6">
    <location>
        <begin position="162"/>
        <end position="182"/>
    </location>
</feature>
<dbReference type="Pfam" id="PF15982">
    <property type="entry name" value="TMEM135_C_rich"/>
    <property type="match status" value="1"/>
</dbReference>
<gene>
    <name evidence="8" type="ORF">BOX15_Mlig022125g3</name>
</gene>
<dbReference type="PANTHER" id="PTHR12459:SF15">
    <property type="entry name" value="TRANSMEMBRANE PROTEIN 135"/>
    <property type="match status" value="1"/>
</dbReference>
<evidence type="ECO:0000313" key="9">
    <source>
        <dbReference type="Proteomes" id="UP000215902"/>
    </source>
</evidence>
<comment type="similarity">
    <text evidence="2">Belongs to the TMEM135 family.</text>
</comment>
<evidence type="ECO:0000256" key="6">
    <source>
        <dbReference type="SAM" id="Phobius"/>
    </source>
</evidence>
<evidence type="ECO:0000256" key="1">
    <source>
        <dbReference type="ARBA" id="ARBA00004127"/>
    </source>
</evidence>
<evidence type="ECO:0000256" key="2">
    <source>
        <dbReference type="ARBA" id="ARBA00008924"/>
    </source>
</evidence>
<dbReference type="STRING" id="282301.A0A267DG58"/>
<feature type="transmembrane region" description="Helical" evidence="6">
    <location>
        <begin position="80"/>
        <end position="104"/>
    </location>
</feature>
<dbReference type="InterPro" id="IPR031926">
    <property type="entry name" value="TMEM135_N"/>
</dbReference>
<dbReference type="InterPro" id="IPR026749">
    <property type="entry name" value="Tmem135"/>
</dbReference>
<evidence type="ECO:0000256" key="4">
    <source>
        <dbReference type="ARBA" id="ARBA00022989"/>
    </source>
</evidence>
<dbReference type="GO" id="GO:0012505">
    <property type="term" value="C:endomembrane system"/>
    <property type="evidence" value="ECO:0007669"/>
    <property type="project" value="UniProtKB-SubCell"/>
</dbReference>
<keyword evidence="3 6" id="KW-0812">Transmembrane</keyword>
<dbReference type="OrthoDB" id="291792at2759"/>
<feature type="transmembrane region" description="Helical" evidence="6">
    <location>
        <begin position="110"/>
        <end position="129"/>
    </location>
</feature>
<reference evidence="8 9" key="1">
    <citation type="submission" date="2017-06" db="EMBL/GenBank/DDBJ databases">
        <title>A platform for efficient transgenesis in Macrostomum lignano, a flatworm model organism for stem cell research.</title>
        <authorList>
            <person name="Berezikov E."/>
        </authorList>
    </citation>
    <scope>NUCLEOTIDE SEQUENCE [LARGE SCALE GENOMIC DNA]</scope>
    <source>
        <strain evidence="8">DV1</strain>
        <tissue evidence="8">Whole organism</tissue>
    </source>
</reference>
<proteinExistence type="inferred from homology"/>
<organism evidence="8 9">
    <name type="scientific">Macrostomum lignano</name>
    <dbReference type="NCBI Taxonomy" id="282301"/>
    <lineage>
        <taxon>Eukaryota</taxon>
        <taxon>Metazoa</taxon>
        <taxon>Spiralia</taxon>
        <taxon>Lophotrochozoa</taxon>
        <taxon>Platyhelminthes</taxon>
        <taxon>Rhabditophora</taxon>
        <taxon>Macrostomorpha</taxon>
        <taxon>Macrostomida</taxon>
        <taxon>Macrostomidae</taxon>
        <taxon>Macrostomum</taxon>
    </lineage>
</organism>
<dbReference type="AlphaFoldDB" id="A0A267DG58"/>
<dbReference type="Proteomes" id="UP000215902">
    <property type="component" value="Unassembled WGS sequence"/>
</dbReference>
<evidence type="ECO:0000313" key="8">
    <source>
        <dbReference type="EMBL" id="PAA47697.1"/>
    </source>
</evidence>
<name>A0A267DG58_9PLAT</name>
<protein>
    <recommendedName>
        <fullName evidence="7">Transmembrane protein 135 N-terminal domain-containing protein</fullName>
    </recommendedName>
</protein>
<dbReference type="PANTHER" id="PTHR12459">
    <property type="entry name" value="TRANSMEMBRANE PROTEIN 135-RELATED"/>
    <property type="match status" value="1"/>
</dbReference>
<keyword evidence="5 6" id="KW-0472">Membrane</keyword>
<keyword evidence="9" id="KW-1185">Reference proteome</keyword>
<keyword evidence="4 6" id="KW-1133">Transmembrane helix</keyword>
<sequence>MAVLSKYSEKNALHGFTCYEVCHTWSASCLQAWKAVAFASYKSAFKIYLPLYILSLFIRKRKNQGKSTIYKQLMQVFPELLRSSFFLGTNALSFIMAVCLWRHLISKSFTMANTGFLPGLASSALAICFERQQRRQMLAVYMTNVAADAVYRMLKARNLVRPVPYGEVLLFSLSTSYFFYMYQSGRIQGSMKSGIGFLLGDDAEKSQTAVEQRPSGWLSRWAQAALRTLPGGSGGFSRCPNGHHDGCLISAIYKFGRMFAFGFGLQTALRLVTALASALQSARRRRSLVGAIRGALLHPDSLRFGAFLGGLSAIYKAVGCLLIRCCHGNQRPWQWAASGLAAGSSMLAYRSSSVAMYCASKAAELACSAAVGAGWLPRLPHSDILLYALSTGIVFHCAVFEPHSLRPAYWQFLLRMTDGHFDDINRRILDGLNGGHSSLLKPDFWPDYDPSVTSLALGPQEMIRRLLANRDSFNR</sequence>
<feature type="transmembrane region" description="Helical" evidence="6">
    <location>
        <begin position="43"/>
        <end position="59"/>
    </location>
</feature>
<comment type="subcellular location">
    <subcellularLocation>
        <location evidence="1">Endomembrane system</location>
        <topology evidence="1">Multi-pass membrane protein</topology>
    </subcellularLocation>
</comment>
<evidence type="ECO:0000259" key="7">
    <source>
        <dbReference type="Pfam" id="PF15982"/>
    </source>
</evidence>
<evidence type="ECO:0000256" key="5">
    <source>
        <dbReference type="ARBA" id="ARBA00023136"/>
    </source>
</evidence>